<name>A0A2P2QTL9_RHIMU</name>
<accession>A0A2P2QTL9</accession>
<dbReference type="AlphaFoldDB" id="A0A2P2QTL9"/>
<sequence length="71" mass="8479">MRRPLTYSSHRNKPLYAKQKTIYIRSFPHHTMWELRALRPPFFFNFVKTNLISTSHKQSCSLIKTLIATDI</sequence>
<protein>
    <submittedName>
        <fullName evidence="1">Uncharacterized protein</fullName>
    </submittedName>
</protein>
<dbReference type="EMBL" id="GGEC01089859">
    <property type="protein sequence ID" value="MBX70343.1"/>
    <property type="molecule type" value="Transcribed_RNA"/>
</dbReference>
<proteinExistence type="predicted"/>
<reference evidence="1" key="1">
    <citation type="submission" date="2018-02" db="EMBL/GenBank/DDBJ databases">
        <title>Rhizophora mucronata_Transcriptome.</title>
        <authorList>
            <person name="Meera S.P."/>
            <person name="Sreeshan A."/>
            <person name="Augustine A."/>
        </authorList>
    </citation>
    <scope>NUCLEOTIDE SEQUENCE</scope>
    <source>
        <tissue evidence="1">Leaf</tissue>
    </source>
</reference>
<evidence type="ECO:0000313" key="1">
    <source>
        <dbReference type="EMBL" id="MBX70343.1"/>
    </source>
</evidence>
<organism evidence="1">
    <name type="scientific">Rhizophora mucronata</name>
    <name type="common">Asiatic mangrove</name>
    <dbReference type="NCBI Taxonomy" id="61149"/>
    <lineage>
        <taxon>Eukaryota</taxon>
        <taxon>Viridiplantae</taxon>
        <taxon>Streptophyta</taxon>
        <taxon>Embryophyta</taxon>
        <taxon>Tracheophyta</taxon>
        <taxon>Spermatophyta</taxon>
        <taxon>Magnoliopsida</taxon>
        <taxon>eudicotyledons</taxon>
        <taxon>Gunneridae</taxon>
        <taxon>Pentapetalae</taxon>
        <taxon>rosids</taxon>
        <taxon>fabids</taxon>
        <taxon>Malpighiales</taxon>
        <taxon>Rhizophoraceae</taxon>
        <taxon>Rhizophora</taxon>
    </lineage>
</organism>